<gene>
    <name evidence="1" type="ORF">B9T62_36435</name>
</gene>
<dbReference type="EMBL" id="CP021780">
    <property type="protein sequence ID" value="ASA25737.1"/>
    <property type="molecule type" value="Genomic_DNA"/>
</dbReference>
<accession>A0A2Z2KIJ7</accession>
<evidence type="ECO:0000313" key="1">
    <source>
        <dbReference type="EMBL" id="ASA25737.1"/>
    </source>
</evidence>
<protein>
    <recommendedName>
        <fullName evidence="3">AMP-dependent synthetase/ligase domain-containing protein</fullName>
    </recommendedName>
</protein>
<dbReference type="Proteomes" id="UP000249890">
    <property type="component" value="Chromosome"/>
</dbReference>
<dbReference type="InterPro" id="IPR042099">
    <property type="entry name" value="ANL_N_sf"/>
</dbReference>
<evidence type="ECO:0008006" key="3">
    <source>
        <dbReference type="Google" id="ProtNLM"/>
    </source>
</evidence>
<dbReference type="AlphaFoldDB" id="A0A2Z2KIJ7"/>
<sequence length="449" mass="51843">MPTVDSRINMLKYSLELKLEMIESLASEINEENKTNFNEFEASFLKKINNFINNSDFYKRYYELDATQIVKIENINQFQELPLLPRKKLEESYPLKALSAKVSDLSHYSESVSADCPISFFYSRHSWFHDHITVSNELLGEITPKDIVVVASPYELSIAAQELERVFEILGATIISCGIFNEVCPWDRFFNLLSSVKPNVLVCSATHSFIIADVATKMGFDLKRDFNINKVINVSENLCKAKRNRVAKIWDATVFDLYSIDGLPPLGVSDENGDILLMDKKFYFEIIDIYTNQVLVEKQVGELVITSLDNEALPLIRYRTGELASLSYRKDEFDNSRTVLKRYGKSSNKISVHNQTLTYQEIENILFSSGLQDKYYDVEYNENSISIYMDAINPDLFESSKEDILCRFPSSLRDYVKLKAYTQDERELKLASMQNINSNQKSFNFHKIY</sequence>
<evidence type="ECO:0000313" key="2">
    <source>
        <dbReference type="Proteomes" id="UP000249890"/>
    </source>
</evidence>
<name>A0A2Z2KIJ7_9BACL</name>
<keyword evidence="2" id="KW-1185">Reference proteome</keyword>
<dbReference type="PANTHER" id="PTHR43845:SF1">
    <property type="entry name" value="BLR5969 PROTEIN"/>
    <property type="match status" value="1"/>
</dbReference>
<reference evidence="1 2" key="1">
    <citation type="submission" date="2017-06" db="EMBL/GenBank/DDBJ databases">
        <title>Complete genome sequence of Paenibacillus donghaensis KCTC 13049T isolated from East Sea sediment, South Korea.</title>
        <authorList>
            <person name="Jung B.K."/>
            <person name="Hong S.-J."/>
            <person name="Shin J.-H."/>
        </authorList>
    </citation>
    <scope>NUCLEOTIDE SEQUENCE [LARGE SCALE GENOMIC DNA]</scope>
    <source>
        <strain evidence="1 2">KCTC 13049</strain>
    </source>
</reference>
<dbReference type="KEGG" id="pdh:B9T62_36435"/>
<dbReference type="RefSeq" id="WP_087919698.1">
    <property type="nucleotide sequence ID" value="NZ_CP021780.1"/>
</dbReference>
<dbReference type="Gene3D" id="3.40.50.12780">
    <property type="entry name" value="N-terminal domain of ligase-like"/>
    <property type="match status" value="1"/>
</dbReference>
<proteinExistence type="predicted"/>
<organism evidence="1 2">
    <name type="scientific">Paenibacillus donghaensis</name>
    <dbReference type="NCBI Taxonomy" id="414771"/>
    <lineage>
        <taxon>Bacteria</taxon>
        <taxon>Bacillati</taxon>
        <taxon>Bacillota</taxon>
        <taxon>Bacilli</taxon>
        <taxon>Bacillales</taxon>
        <taxon>Paenibacillaceae</taxon>
        <taxon>Paenibacillus</taxon>
    </lineage>
</organism>
<dbReference type="OrthoDB" id="580775at2"/>
<dbReference type="SUPFAM" id="SSF56801">
    <property type="entry name" value="Acetyl-CoA synthetase-like"/>
    <property type="match status" value="1"/>
</dbReference>
<dbReference type="PANTHER" id="PTHR43845">
    <property type="entry name" value="BLR5969 PROTEIN"/>
    <property type="match status" value="1"/>
</dbReference>